<feature type="transmembrane region" description="Helical" evidence="1">
    <location>
        <begin position="103"/>
        <end position="121"/>
    </location>
</feature>
<dbReference type="OrthoDB" id="9996651at2"/>
<dbReference type="EMBL" id="FQVD01000004">
    <property type="protein sequence ID" value="SHE65893.1"/>
    <property type="molecule type" value="Genomic_DNA"/>
</dbReference>
<protein>
    <submittedName>
        <fullName evidence="2">Uncharacterized protein</fullName>
    </submittedName>
</protein>
<organism evidence="2 3">
    <name type="scientific">Bacteroides faecichinchillae</name>
    <dbReference type="NCBI Taxonomy" id="871325"/>
    <lineage>
        <taxon>Bacteria</taxon>
        <taxon>Pseudomonadati</taxon>
        <taxon>Bacteroidota</taxon>
        <taxon>Bacteroidia</taxon>
        <taxon>Bacteroidales</taxon>
        <taxon>Bacteroidaceae</taxon>
        <taxon>Bacteroides</taxon>
    </lineage>
</organism>
<keyword evidence="1" id="KW-0472">Membrane</keyword>
<keyword evidence="1" id="KW-1133">Transmembrane helix</keyword>
<accession>A0A1M4VAH2</accession>
<dbReference type="RefSeq" id="WP_025075003.1">
    <property type="nucleotide sequence ID" value="NZ_FQVD01000004.1"/>
</dbReference>
<evidence type="ECO:0000313" key="2">
    <source>
        <dbReference type="EMBL" id="SHE65893.1"/>
    </source>
</evidence>
<keyword evidence="3" id="KW-1185">Reference proteome</keyword>
<evidence type="ECO:0000313" key="3">
    <source>
        <dbReference type="Proteomes" id="UP000184436"/>
    </source>
</evidence>
<proteinExistence type="predicted"/>
<dbReference type="Proteomes" id="UP000184436">
    <property type="component" value="Unassembled WGS sequence"/>
</dbReference>
<name>A0A1M4VAH2_9BACE</name>
<evidence type="ECO:0000256" key="1">
    <source>
        <dbReference type="SAM" id="Phobius"/>
    </source>
</evidence>
<sequence length="157" mass="18166">MIKINKILFIIGGLALLAFIFAIYITYTFQNIRINGRLFYAPIVEISGRISRPNSGCSVLINNKIIYAGSYDGHTPIGDSIAVRYIPEEIRVIQESFHPNRFYLFYALASPLLILGIMLVVESFKGKSMSQYYIEEERHRLIRQEKIKRLKSKFKIK</sequence>
<dbReference type="AlphaFoldDB" id="A0A1M4VAH2"/>
<feature type="transmembrane region" description="Helical" evidence="1">
    <location>
        <begin position="7"/>
        <end position="27"/>
    </location>
</feature>
<reference evidence="2 3" key="1">
    <citation type="submission" date="2016-11" db="EMBL/GenBank/DDBJ databases">
        <authorList>
            <person name="Jaros S."/>
            <person name="Januszkiewicz K."/>
            <person name="Wedrychowicz H."/>
        </authorList>
    </citation>
    <scope>NUCLEOTIDE SEQUENCE [LARGE SCALE GENOMIC DNA]</scope>
    <source>
        <strain evidence="2 3">DSM 26883</strain>
    </source>
</reference>
<keyword evidence="1" id="KW-0812">Transmembrane</keyword>
<gene>
    <name evidence="2" type="ORF">SAMN05444349_104152</name>
</gene>
<dbReference type="STRING" id="871325.SAMN05444349_104152"/>